<reference evidence="1" key="1">
    <citation type="submission" date="2021-02" db="EMBL/GenBank/DDBJ databases">
        <authorList>
            <person name="Dougan E. K."/>
            <person name="Rhodes N."/>
            <person name="Thang M."/>
            <person name="Chan C."/>
        </authorList>
    </citation>
    <scope>NUCLEOTIDE SEQUENCE</scope>
</reference>
<feature type="non-terminal residue" evidence="1">
    <location>
        <position position="1"/>
    </location>
</feature>
<dbReference type="OrthoDB" id="10035969at2759"/>
<protein>
    <submittedName>
        <fullName evidence="1">Uncharacterized protein</fullName>
    </submittedName>
</protein>
<evidence type="ECO:0000313" key="2">
    <source>
        <dbReference type="Proteomes" id="UP000649617"/>
    </source>
</evidence>
<organism evidence="1 2">
    <name type="scientific">Symbiodinium pilosum</name>
    <name type="common">Dinoflagellate</name>
    <dbReference type="NCBI Taxonomy" id="2952"/>
    <lineage>
        <taxon>Eukaryota</taxon>
        <taxon>Sar</taxon>
        <taxon>Alveolata</taxon>
        <taxon>Dinophyceae</taxon>
        <taxon>Suessiales</taxon>
        <taxon>Symbiodiniaceae</taxon>
        <taxon>Symbiodinium</taxon>
    </lineage>
</organism>
<feature type="non-terminal residue" evidence="1">
    <location>
        <position position="75"/>
    </location>
</feature>
<proteinExistence type="predicted"/>
<dbReference type="Proteomes" id="UP000649617">
    <property type="component" value="Unassembled WGS sequence"/>
</dbReference>
<keyword evidence="2" id="KW-1185">Reference proteome</keyword>
<name>A0A812P114_SYMPI</name>
<dbReference type="EMBL" id="CAJNIZ010011753">
    <property type="protein sequence ID" value="CAE7324101.1"/>
    <property type="molecule type" value="Genomic_DNA"/>
</dbReference>
<accession>A0A812P114</accession>
<evidence type="ECO:0000313" key="1">
    <source>
        <dbReference type="EMBL" id="CAE7324101.1"/>
    </source>
</evidence>
<dbReference type="AlphaFoldDB" id="A0A812P114"/>
<comment type="caution">
    <text evidence="1">The sequence shown here is derived from an EMBL/GenBank/DDBJ whole genome shotgun (WGS) entry which is preliminary data.</text>
</comment>
<gene>
    <name evidence="1" type="ORF">SPIL2461_LOCUS7494</name>
</gene>
<sequence>EINKNEVLPRLPVTNWNVYQRVPSGQPFWDHWFAHPNSIAYQQQVLLCTETPVFGPGCSACEAGTVPVTPGSDQC</sequence>